<organism evidence="2">
    <name type="scientific">Rhipicephalus pulchellus</name>
    <name type="common">Yellow backed tick</name>
    <name type="synonym">Dermacentor pulchellus</name>
    <dbReference type="NCBI Taxonomy" id="72859"/>
    <lineage>
        <taxon>Eukaryota</taxon>
        <taxon>Metazoa</taxon>
        <taxon>Ecdysozoa</taxon>
        <taxon>Arthropoda</taxon>
        <taxon>Chelicerata</taxon>
        <taxon>Arachnida</taxon>
        <taxon>Acari</taxon>
        <taxon>Parasitiformes</taxon>
        <taxon>Ixodida</taxon>
        <taxon>Ixodoidea</taxon>
        <taxon>Ixodidae</taxon>
        <taxon>Rhipicephalinae</taxon>
        <taxon>Rhipicephalus</taxon>
        <taxon>Rhipicephalus</taxon>
    </lineage>
</organism>
<dbReference type="AlphaFoldDB" id="L7M997"/>
<name>L7M997_RHIPC</name>
<keyword evidence="1" id="KW-0732">Signal</keyword>
<accession>L7M997</accession>
<reference evidence="2" key="1">
    <citation type="submission" date="2012-11" db="EMBL/GenBank/DDBJ databases">
        <authorList>
            <person name="Lucero-Rivera Y.E."/>
            <person name="Tovar-Ramirez D."/>
        </authorList>
    </citation>
    <scope>NUCLEOTIDE SEQUENCE</scope>
    <source>
        <tissue evidence="2">Salivary gland</tissue>
    </source>
</reference>
<dbReference type="EMBL" id="GACK01004143">
    <property type="protein sequence ID" value="JAA60891.1"/>
    <property type="molecule type" value="mRNA"/>
</dbReference>
<evidence type="ECO:0000256" key="1">
    <source>
        <dbReference type="SAM" id="SignalP"/>
    </source>
</evidence>
<feature type="chain" id="PRO_5003981760" evidence="1">
    <location>
        <begin position="23"/>
        <end position="88"/>
    </location>
</feature>
<feature type="signal peptide" evidence="1">
    <location>
        <begin position="1"/>
        <end position="22"/>
    </location>
</feature>
<reference evidence="2" key="2">
    <citation type="journal article" date="2015" name="J. Proteomics">
        <title>Sexual differences in the sialomes of the zebra tick, Rhipicephalus pulchellus.</title>
        <authorList>
            <person name="Tan A.W."/>
            <person name="Francischetti I.M."/>
            <person name="Slovak M."/>
            <person name="Kini R.M."/>
            <person name="Ribeiro J.M."/>
        </authorList>
    </citation>
    <scope>NUCLEOTIDE SEQUENCE</scope>
    <source>
        <tissue evidence="2">Salivary gland</tissue>
    </source>
</reference>
<evidence type="ECO:0000313" key="2">
    <source>
        <dbReference type="EMBL" id="JAA60891.1"/>
    </source>
</evidence>
<protein>
    <submittedName>
        <fullName evidence="2">Putative metastriate ixostatin family member</fullName>
    </submittedName>
</protein>
<sequence>MRMYILLSASFVAIMLLQTSWAADCPVKSTKCNSTQRVSCLKREGNCQCTCIKRGEACKTPWWWGYCYWYQRIACDVTDDACICRCGA</sequence>
<proteinExistence type="evidence at transcript level"/>